<evidence type="ECO:0000256" key="9">
    <source>
        <dbReference type="RuleBase" id="RU361135"/>
    </source>
</evidence>
<reference evidence="11" key="1">
    <citation type="submission" date="2017-02" db="EMBL/GenBank/DDBJ databases">
        <authorList>
            <person name="Varghese N."/>
            <person name="Submissions S."/>
        </authorList>
    </citation>
    <scope>NUCLEOTIDE SEQUENCE [LARGE SCALE GENOMIC DNA]</scope>
    <source>
        <strain evidence="11">DSM 19608</strain>
    </source>
</reference>
<keyword evidence="5 9" id="KW-0949">S-adenosyl-L-methionine</keyword>
<keyword evidence="11" id="KW-1185">Reference proteome</keyword>
<dbReference type="GO" id="GO:0061579">
    <property type="term" value="F:N-acyl homoserine lactone synthase activity"/>
    <property type="evidence" value="ECO:0007669"/>
    <property type="project" value="UniProtKB-UniRule"/>
</dbReference>
<dbReference type="GO" id="GO:0009372">
    <property type="term" value="P:quorum sensing"/>
    <property type="evidence" value="ECO:0007669"/>
    <property type="project" value="UniProtKB-UniRule"/>
</dbReference>
<dbReference type="Gene3D" id="3.40.630.30">
    <property type="match status" value="1"/>
</dbReference>
<dbReference type="RefSeq" id="WP_078925884.1">
    <property type="nucleotide sequence ID" value="NZ_FUXB01000006.1"/>
</dbReference>
<evidence type="ECO:0000256" key="5">
    <source>
        <dbReference type="ARBA" id="ARBA00022691"/>
    </source>
</evidence>
<dbReference type="InterPro" id="IPR001690">
    <property type="entry name" value="Autoind_synthase"/>
</dbReference>
<sequence>MHIDIYSHSFTQLPKSDYVALLKLRYKVFCQRLHWDLNSEAELESDEYDIPQAHYLYAKEASGHLVGCWRILPTTSHYMLESTFPELLGTIAAPKHHKIYELSRFAVDKEYSALAGGVSDVTLKMFQSLYYHAQQHDIAHYVTVTSTGVEKLIQRLGIPCERLGDKQVHLLGTTRSVALSIPMNSQYRESVGA</sequence>
<dbReference type="PROSITE" id="PS51187">
    <property type="entry name" value="AUTOINDUCER_SYNTH_2"/>
    <property type="match status" value="1"/>
</dbReference>
<proteinExistence type="inferred from homology"/>
<evidence type="ECO:0000256" key="4">
    <source>
        <dbReference type="ARBA" id="ARBA00022679"/>
    </source>
</evidence>
<evidence type="ECO:0000256" key="6">
    <source>
        <dbReference type="ARBA" id="ARBA00022929"/>
    </source>
</evidence>
<evidence type="ECO:0000313" key="11">
    <source>
        <dbReference type="Proteomes" id="UP000190834"/>
    </source>
</evidence>
<dbReference type="EMBL" id="FUXB01000006">
    <property type="protein sequence ID" value="SJZ83244.1"/>
    <property type="molecule type" value="Genomic_DNA"/>
</dbReference>
<dbReference type="Proteomes" id="UP000190834">
    <property type="component" value="Unassembled WGS sequence"/>
</dbReference>
<evidence type="ECO:0000313" key="10">
    <source>
        <dbReference type="EMBL" id="SJZ83244.1"/>
    </source>
</evidence>
<evidence type="ECO:0000256" key="3">
    <source>
        <dbReference type="ARBA" id="ARBA00022654"/>
    </source>
</evidence>
<dbReference type="Pfam" id="PF00765">
    <property type="entry name" value="Autoind_synth"/>
    <property type="match status" value="1"/>
</dbReference>
<dbReference type="PANTHER" id="PTHR39322:SF1">
    <property type="entry name" value="ISOVALERYL-HOMOSERINE LACTONE SYNTHASE"/>
    <property type="match status" value="1"/>
</dbReference>
<accession>A0A1T4NVG5</accession>
<gene>
    <name evidence="10" type="ORF">SAMN02745782_01488</name>
</gene>
<organism evidence="10 11">
    <name type="scientific">Vibrio cincinnatiensis DSM 19608</name>
    <dbReference type="NCBI Taxonomy" id="1123491"/>
    <lineage>
        <taxon>Bacteria</taxon>
        <taxon>Pseudomonadati</taxon>
        <taxon>Pseudomonadota</taxon>
        <taxon>Gammaproteobacteria</taxon>
        <taxon>Vibrionales</taxon>
        <taxon>Vibrionaceae</taxon>
        <taxon>Vibrio</taxon>
    </lineage>
</organism>
<dbReference type="PRINTS" id="PR01549">
    <property type="entry name" value="AUTOINDCRSYN"/>
</dbReference>
<evidence type="ECO:0000256" key="8">
    <source>
        <dbReference type="PROSITE-ProRule" id="PRU00533"/>
    </source>
</evidence>
<dbReference type="InterPro" id="IPR018311">
    <property type="entry name" value="Autoind_synth_CS"/>
</dbReference>
<dbReference type="AlphaFoldDB" id="A0A1T4NVG5"/>
<keyword evidence="6 8" id="KW-0071">Autoinducer synthesis</keyword>
<name>A0A1T4NVG5_VIBCI</name>
<dbReference type="InterPro" id="IPR016181">
    <property type="entry name" value="Acyl_CoA_acyltransferase"/>
</dbReference>
<dbReference type="OrthoDB" id="6023281at2"/>
<keyword evidence="4 9" id="KW-0808">Transferase</keyword>
<dbReference type="PANTHER" id="PTHR39322">
    <property type="entry name" value="ACYL-HOMOSERINE-LACTONE SYNTHASE"/>
    <property type="match status" value="1"/>
</dbReference>
<dbReference type="GO" id="GO:0007165">
    <property type="term" value="P:signal transduction"/>
    <property type="evidence" value="ECO:0007669"/>
    <property type="project" value="TreeGrafter"/>
</dbReference>
<dbReference type="STRING" id="1123491.SAMN02745782_01488"/>
<evidence type="ECO:0000256" key="2">
    <source>
        <dbReference type="ARBA" id="ARBA00018768"/>
    </source>
</evidence>
<comment type="similarity">
    <text evidence="8 9">Belongs to the autoinducer synthase family.</text>
</comment>
<evidence type="ECO:0000256" key="1">
    <source>
        <dbReference type="ARBA" id="ARBA00012340"/>
    </source>
</evidence>
<comment type="catalytic activity">
    <reaction evidence="7 9">
        <text>a fatty acyl-[ACP] + S-adenosyl-L-methionine = an N-acyl-L-homoserine lactone + S-methyl-5'-thioadenosine + holo-[ACP] + H(+)</text>
        <dbReference type="Rhea" id="RHEA:10096"/>
        <dbReference type="Rhea" id="RHEA-COMP:9685"/>
        <dbReference type="Rhea" id="RHEA-COMP:14125"/>
        <dbReference type="ChEBI" id="CHEBI:15378"/>
        <dbReference type="ChEBI" id="CHEBI:17509"/>
        <dbReference type="ChEBI" id="CHEBI:55474"/>
        <dbReference type="ChEBI" id="CHEBI:59789"/>
        <dbReference type="ChEBI" id="CHEBI:64479"/>
        <dbReference type="ChEBI" id="CHEBI:138651"/>
        <dbReference type="EC" id="2.3.1.184"/>
    </reaction>
</comment>
<protein>
    <recommendedName>
        <fullName evidence="2 9">Acyl-homoserine-lactone synthase</fullName>
        <ecNumber evidence="1 9">2.3.1.184</ecNumber>
    </recommendedName>
    <alternativeName>
        <fullName evidence="9">Autoinducer synthesis protein</fullName>
    </alternativeName>
</protein>
<dbReference type="EC" id="2.3.1.184" evidence="1 9"/>
<keyword evidence="3 8" id="KW-0673">Quorum sensing</keyword>
<evidence type="ECO:0000256" key="7">
    <source>
        <dbReference type="ARBA" id="ARBA00048576"/>
    </source>
</evidence>
<dbReference type="SUPFAM" id="SSF55729">
    <property type="entry name" value="Acyl-CoA N-acyltransferases (Nat)"/>
    <property type="match status" value="1"/>
</dbReference>
<dbReference type="PROSITE" id="PS00949">
    <property type="entry name" value="AUTOINDUCER_SYNTH_1"/>
    <property type="match status" value="1"/>
</dbReference>
<dbReference type="GeneID" id="70581732"/>